<keyword evidence="6" id="KW-0812">Transmembrane</keyword>
<dbReference type="AlphaFoldDB" id="A0A246S6L3"/>
<evidence type="ECO:0000259" key="7">
    <source>
        <dbReference type="Pfam" id="PF04085"/>
    </source>
</evidence>
<dbReference type="PANTHER" id="PTHR34138">
    <property type="entry name" value="CELL SHAPE-DETERMINING PROTEIN MREC"/>
    <property type="match status" value="1"/>
</dbReference>
<proteinExistence type="inferred from homology"/>
<dbReference type="InterPro" id="IPR042175">
    <property type="entry name" value="Cell/Rod_MreC_2"/>
</dbReference>
<dbReference type="GO" id="GO:0008360">
    <property type="term" value="P:regulation of cell shape"/>
    <property type="evidence" value="ECO:0007669"/>
    <property type="project" value="UniProtKB-KW"/>
</dbReference>
<evidence type="ECO:0000256" key="1">
    <source>
        <dbReference type="ARBA" id="ARBA00009369"/>
    </source>
</evidence>
<dbReference type="PIRSF" id="PIRSF038471">
    <property type="entry name" value="MreC"/>
    <property type="match status" value="1"/>
</dbReference>
<reference evidence="8 9" key="1">
    <citation type="submission" date="2014-08" db="EMBL/GenBank/DDBJ databases">
        <title>Draft genome sequence of a novel L-asparaginase producing marine bacterium, Halomonas campaniensis.</title>
        <authorList>
            <person name="Sundarakrishnan B."/>
            <person name="Moushumi Priya A."/>
            <person name="Raman G."/>
            <person name="Sakthivel N."/>
            <person name="Park S."/>
            <person name="Jayachandran S."/>
        </authorList>
    </citation>
    <scope>NUCLEOTIDE SEQUENCE [LARGE SCALE GENOMIC DNA]</scope>
    <source>
        <strain evidence="8 9">SK03</strain>
    </source>
</reference>
<dbReference type="RefSeq" id="WP_088698554.1">
    <property type="nucleotide sequence ID" value="NZ_JPUA01000003.1"/>
</dbReference>
<accession>A0A246S6L3</accession>
<evidence type="ECO:0000256" key="4">
    <source>
        <dbReference type="ARBA" id="ARBA00032089"/>
    </source>
</evidence>
<keyword evidence="6" id="KW-1133">Transmembrane helix</keyword>
<dbReference type="NCBIfam" id="TIGR00219">
    <property type="entry name" value="mreC"/>
    <property type="match status" value="1"/>
</dbReference>
<keyword evidence="3 5" id="KW-0133">Cell shape</keyword>
<comment type="caution">
    <text evidence="8">The sequence shown here is derived from an EMBL/GenBank/DDBJ whole genome shotgun (WGS) entry which is preliminary data.</text>
</comment>
<dbReference type="STRING" id="213554.FF32_17685"/>
<name>A0A246S6L3_9GAMM</name>
<dbReference type="Pfam" id="PF04085">
    <property type="entry name" value="MreC"/>
    <property type="match status" value="1"/>
</dbReference>
<comment type="similarity">
    <text evidence="1 5">Belongs to the MreC family.</text>
</comment>
<dbReference type="PANTHER" id="PTHR34138:SF1">
    <property type="entry name" value="CELL SHAPE-DETERMINING PROTEIN MREC"/>
    <property type="match status" value="1"/>
</dbReference>
<dbReference type="OrthoDB" id="9808025at2"/>
<dbReference type="EMBL" id="JPUA01000003">
    <property type="protein sequence ID" value="OWV31398.1"/>
    <property type="molecule type" value="Genomic_DNA"/>
</dbReference>
<keyword evidence="6" id="KW-0472">Membrane</keyword>
<dbReference type="InterPro" id="IPR055342">
    <property type="entry name" value="MreC_beta-barrel_core"/>
</dbReference>
<protein>
    <recommendedName>
        <fullName evidence="2 5">Cell shape-determining protein MreC</fullName>
    </recommendedName>
    <alternativeName>
        <fullName evidence="4 5">Cell shape protein MreC</fullName>
    </alternativeName>
</protein>
<evidence type="ECO:0000313" key="8">
    <source>
        <dbReference type="EMBL" id="OWV31398.1"/>
    </source>
</evidence>
<gene>
    <name evidence="8" type="ORF">JI62_01965</name>
</gene>
<organism evidence="8 9">
    <name type="scientific">Halomonas campaniensis</name>
    <dbReference type="NCBI Taxonomy" id="213554"/>
    <lineage>
        <taxon>Bacteria</taxon>
        <taxon>Pseudomonadati</taxon>
        <taxon>Pseudomonadota</taxon>
        <taxon>Gammaproteobacteria</taxon>
        <taxon>Oceanospirillales</taxon>
        <taxon>Halomonadaceae</taxon>
        <taxon>Halomonas</taxon>
    </lineage>
</organism>
<evidence type="ECO:0000313" key="9">
    <source>
        <dbReference type="Proteomes" id="UP000197334"/>
    </source>
</evidence>
<dbReference type="Proteomes" id="UP000197334">
    <property type="component" value="Unassembled WGS sequence"/>
</dbReference>
<evidence type="ECO:0000256" key="3">
    <source>
        <dbReference type="ARBA" id="ARBA00022960"/>
    </source>
</evidence>
<feature type="transmembrane region" description="Helical" evidence="6">
    <location>
        <begin position="15"/>
        <end position="34"/>
    </location>
</feature>
<dbReference type="InterPro" id="IPR042177">
    <property type="entry name" value="Cell/Rod_1"/>
</dbReference>
<dbReference type="GO" id="GO:0005886">
    <property type="term" value="C:plasma membrane"/>
    <property type="evidence" value="ECO:0007669"/>
    <property type="project" value="TreeGrafter"/>
</dbReference>
<evidence type="ECO:0000256" key="2">
    <source>
        <dbReference type="ARBA" id="ARBA00013855"/>
    </source>
</evidence>
<dbReference type="Gene3D" id="2.40.10.340">
    <property type="entry name" value="Rod shape-determining protein MreC, domain 1"/>
    <property type="match status" value="1"/>
</dbReference>
<feature type="domain" description="Rod shape-determining protein MreC beta-barrel core" evidence="7">
    <location>
        <begin position="126"/>
        <end position="270"/>
    </location>
</feature>
<evidence type="ECO:0000256" key="6">
    <source>
        <dbReference type="SAM" id="Phobius"/>
    </source>
</evidence>
<evidence type="ECO:0000256" key="5">
    <source>
        <dbReference type="PIRNR" id="PIRNR038471"/>
    </source>
</evidence>
<dbReference type="InterPro" id="IPR007221">
    <property type="entry name" value="MreC"/>
</dbReference>
<comment type="function">
    <text evidence="5">Involved in formation and maintenance of cell shape.</text>
</comment>
<sequence length="320" mass="35440">MPIKPLFSHGPLPGYRLFFCVLAASALMFVDLHFTRMEQVRAQMSMVVAPIQWVVSVPSDLLNWGSLALSDQQALVDENRRLREQILTLSHRGQRLANLTAENSELRELLRAAKRRDIPYITAELISLDNDPFSHQMVVNRGHRNGAYVGQPVIDASGLVGQITAVSAYSSRVLLLADASHALPVQLNRNGLRFIVQGTGRYSSVNVMYVPDTADIREGDLLTTSGLAGRFPPGYPVARVTEVYHDPGQPFARVTAEPMAQLQRSRHFLLLFPPPRAEVDEHAWDETLDISSEALSSSLQLSTNLSRALPEQPTSSQEVP</sequence>
<keyword evidence="9" id="KW-1185">Reference proteome</keyword>
<dbReference type="Gene3D" id="2.40.10.350">
    <property type="entry name" value="Rod shape-determining protein MreC, domain 2"/>
    <property type="match status" value="1"/>
</dbReference>